<keyword evidence="3" id="KW-0904">Protein phosphatase</keyword>
<reference evidence="7" key="1">
    <citation type="submission" date="2021-03" db="EMBL/GenBank/DDBJ databases">
        <authorList>
            <consortium name="Genoscope - CEA"/>
            <person name="William W."/>
        </authorList>
    </citation>
    <scope>NUCLEOTIDE SEQUENCE</scope>
    <source>
        <strain evidence="7">Doubled-haploid Pahang</strain>
    </source>
</reference>
<dbReference type="CDD" id="cd00143">
    <property type="entry name" value="PP2Cc"/>
    <property type="match status" value="1"/>
</dbReference>
<keyword evidence="9" id="KW-1185">Reference proteome</keyword>
<comment type="catalytic activity">
    <reaction evidence="5">
        <text>O-phospho-L-threonyl-[protein] + H2O = L-threonyl-[protein] + phosphate</text>
        <dbReference type="Rhea" id="RHEA:47004"/>
        <dbReference type="Rhea" id="RHEA-COMP:11060"/>
        <dbReference type="Rhea" id="RHEA-COMP:11605"/>
        <dbReference type="ChEBI" id="CHEBI:15377"/>
        <dbReference type="ChEBI" id="CHEBI:30013"/>
        <dbReference type="ChEBI" id="CHEBI:43474"/>
        <dbReference type="ChEBI" id="CHEBI:61977"/>
        <dbReference type="EC" id="3.1.3.16"/>
    </reaction>
</comment>
<evidence type="ECO:0000313" key="8">
    <source>
        <dbReference type="EnsemblPlants" id="Ma02_p21840.1"/>
    </source>
</evidence>
<evidence type="ECO:0000256" key="1">
    <source>
        <dbReference type="ARBA" id="ARBA00013081"/>
    </source>
</evidence>
<evidence type="ECO:0000256" key="2">
    <source>
        <dbReference type="ARBA" id="ARBA00022801"/>
    </source>
</evidence>
<dbReference type="Gene3D" id="3.60.40.10">
    <property type="entry name" value="PPM-type phosphatase domain"/>
    <property type="match status" value="1"/>
</dbReference>
<feature type="domain" description="PPM-type phosphatase" evidence="6">
    <location>
        <begin position="1"/>
        <end position="119"/>
    </location>
</feature>
<accession>A0A804I5F8</accession>
<keyword evidence="2" id="KW-0378">Hydrolase</keyword>
<sequence>MELPTGTYKGCRARGTIEAMRLDEGDYHLKPYVSSDPELTVTGRTEKDEFLILASDGLWDVISSEMACRVIGKCLEVLASDGYPCGVANSAAKEATAVLVRLAISRGSVDNISVVVVKL</sequence>
<dbReference type="OrthoDB" id="10264738at2759"/>
<organism evidence="8 9">
    <name type="scientific">Musa acuminata subsp. malaccensis</name>
    <name type="common">Wild banana</name>
    <name type="synonym">Musa malaccensis</name>
    <dbReference type="NCBI Taxonomy" id="214687"/>
    <lineage>
        <taxon>Eukaryota</taxon>
        <taxon>Viridiplantae</taxon>
        <taxon>Streptophyta</taxon>
        <taxon>Embryophyta</taxon>
        <taxon>Tracheophyta</taxon>
        <taxon>Spermatophyta</taxon>
        <taxon>Magnoliopsida</taxon>
        <taxon>Liliopsida</taxon>
        <taxon>Zingiberales</taxon>
        <taxon>Musaceae</taxon>
        <taxon>Musa</taxon>
    </lineage>
</organism>
<dbReference type="InterPro" id="IPR001932">
    <property type="entry name" value="PPM-type_phosphatase-like_dom"/>
</dbReference>
<dbReference type="InParanoid" id="A0A804I5F8"/>
<dbReference type="EnsemblPlants" id="Ma02_t21840.1">
    <property type="protein sequence ID" value="Ma02_p21840.1"/>
    <property type="gene ID" value="Ma02_g21840"/>
</dbReference>
<name>A0A804I5F8_MUSAM</name>
<dbReference type="PANTHER" id="PTHR47992">
    <property type="entry name" value="PROTEIN PHOSPHATASE"/>
    <property type="match status" value="1"/>
</dbReference>
<dbReference type="InterPro" id="IPR036457">
    <property type="entry name" value="PPM-type-like_dom_sf"/>
</dbReference>
<dbReference type="OMA" id="CEVACEC"/>
<dbReference type="EMBL" id="HG996467">
    <property type="protein sequence ID" value="CAG1862764.1"/>
    <property type="molecule type" value="Genomic_DNA"/>
</dbReference>
<evidence type="ECO:0000313" key="7">
    <source>
        <dbReference type="EMBL" id="CAG1862764.1"/>
    </source>
</evidence>
<dbReference type="AlphaFoldDB" id="A0A804I5F8"/>
<reference evidence="8" key="2">
    <citation type="submission" date="2021-05" db="UniProtKB">
        <authorList>
            <consortium name="EnsemblPlants"/>
        </authorList>
    </citation>
    <scope>IDENTIFICATION</scope>
    <source>
        <strain evidence="8">subsp. malaccensis</strain>
    </source>
</reference>
<dbReference type="Pfam" id="PF00481">
    <property type="entry name" value="PP2C"/>
    <property type="match status" value="1"/>
</dbReference>
<comment type="catalytic activity">
    <reaction evidence="4">
        <text>O-phospho-L-seryl-[protein] + H2O = L-seryl-[protein] + phosphate</text>
        <dbReference type="Rhea" id="RHEA:20629"/>
        <dbReference type="Rhea" id="RHEA-COMP:9863"/>
        <dbReference type="Rhea" id="RHEA-COMP:11604"/>
        <dbReference type="ChEBI" id="CHEBI:15377"/>
        <dbReference type="ChEBI" id="CHEBI:29999"/>
        <dbReference type="ChEBI" id="CHEBI:43474"/>
        <dbReference type="ChEBI" id="CHEBI:83421"/>
        <dbReference type="EC" id="3.1.3.16"/>
    </reaction>
</comment>
<gene>
    <name evidence="7" type="ORF">GSMUA_76580.1</name>
</gene>
<proteinExistence type="predicted"/>
<dbReference type="SUPFAM" id="SSF81606">
    <property type="entry name" value="PP2C-like"/>
    <property type="match status" value="1"/>
</dbReference>
<evidence type="ECO:0000256" key="4">
    <source>
        <dbReference type="ARBA" id="ARBA00047761"/>
    </source>
</evidence>
<dbReference type="InterPro" id="IPR015655">
    <property type="entry name" value="PP2C"/>
</dbReference>
<evidence type="ECO:0000256" key="5">
    <source>
        <dbReference type="ARBA" id="ARBA00048336"/>
    </source>
</evidence>
<evidence type="ECO:0000313" key="9">
    <source>
        <dbReference type="Proteomes" id="UP000012960"/>
    </source>
</evidence>
<dbReference type="Gramene" id="Ma02_t21840.1">
    <property type="protein sequence ID" value="Ma02_p21840.1"/>
    <property type="gene ID" value="Ma02_g21840"/>
</dbReference>
<dbReference type="EC" id="3.1.3.16" evidence="1"/>
<dbReference type="PROSITE" id="PS51746">
    <property type="entry name" value="PPM_2"/>
    <property type="match status" value="1"/>
</dbReference>
<evidence type="ECO:0000256" key="3">
    <source>
        <dbReference type="ARBA" id="ARBA00022912"/>
    </source>
</evidence>
<evidence type="ECO:0000259" key="6">
    <source>
        <dbReference type="PROSITE" id="PS51746"/>
    </source>
</evidence>
<dbReference type="GO" id="GO:0004722">
    <property type="term" value="F:protein serine/threonine phosphatase activity"/>
    <property type="evidence" value="ECO:0007669"/>
    <property type="project" value="UniProtKB-EC"/>
</dbReference>
<protein>
    <recommendedName>
        <fullName evidence="1">protein-serine/threonine phosphatase</fullName>
        <ecNumber evidence="1">3.1.3.16</ecNumber>
    </recommendedName>
</protein>
<dbReference type="Proteomes" id="UP000012960">
    <property type="component" value="Unplaced"/>
</dbReference>